<reference evidence="3" key="1">
    <citation type="submission" date="2019-12" db="EMBL/GenBank/DDBJ databases">
        <title>Genome sequencing and annotation of Brassica cretica.</title>
        <authorList>
            <person name="Studholme D.J."/>
            <person name="Sarris P.F."/>
        </authorList>
    </citation>
    <scope>NUCLEOTIDE SEQUENCE</scope>
    <source>
        <strain evidence="3">PFS-001/15</strain>
        <tissue evidence="3">Leaf</tissue>
    </source>
</reference>
<dbReference type="EMBL" id="QGKW02002005">
    <property type="protein sequence ID" value="KAF2541426.1"/>
    <property type="molecule type" value="Genomic_DNA"/>
</dbReference>
<name>A0A8S9GAK1_BRACR</name>
<comment type="caution">
    <text evidence="3">The sequence shown here is derived from an EMBL/GenBank/DDBJ whole genome shotgun (WGS) entry which is preliminary data.</text>
</comment>
<feature type="region of interest" description="Disordered" evidence="1">
    <location>
        <begin position="310"/>
        <end position="329"/>
    </location>
</feature>
<dbReference type="AlphaFoldDB" id="A0A8S9GAK1"/>
<feature type="transmembrane region" description="Helical" evidence="2">
    <location>
        <begin position="410"/>
        <end position="434"/>
    </location>
</feature>
<accession>A0A8S9GAK1</accession>
<evidence type="ECO:0000313" key="3">
    <source>
        <dbReference type="EMBL" id="KAF2541426.1"/>
    </source>
</evidence>
<keyword evidence="2" id="KW-0472">Membrane</keyword>
<organism evidence="3 4">
    <name type="scientific">Brassica cretica</name>
    <name type="common">Mustard</name>
    <dbReference type="NCBI Taxonomy" id="69181"/>
    <lineage>
        <taxon>Eukaryota</taxon>
        <taxon>Viridiplantae</taxon>
        <taxon>Streptophyta</taxon>
        <taxon>Embryophyta</taxon>
        <taxon>Tracheophyta</taxon>
        <taxon>Spermatophyta</taxon>
        <taxon>Magnoliopsida</taxon>
        <taxon>eudicotyledons</taxon>
        <taxon>Gunneridae</taxon>
        <taxon>Pentapetalae</taxon>
        <taxon>rosids</taxon>
        <taxon>malvids</taxon>
        <taxon>Brassicales</taxon>
        <taxon>Brassicaceae</taxon>
        <taxon>Brassiceae</taxon>
        <taxon>Brassica</taxon>
    </lineage>
</organism>
<evidence type="ECO:0000313" key="4">
    <source>
        <dbReference type="Proteomes" id="UP000712281"/>
    </source>
</evidence>
<dbReference type="Proteomes" id="UP000712281">
    <property type="component" value="Unassembled WGS sequence"/>
</dbReference>
<gene>
    <name evidence="3" type="ORF">F2Q68_00030816</name>
</gene>
<protein>
    <submittedName>
        <fullName evidence="3">Uncharacterized protein</fullName>
    </submittedName>
</protein>
<evidence type="ECO:0000256" key="2">
    <source>
        <dbReference type="SAM" id="Phobius"/>
    </source>
</evidence>
<sequence length="540" mass="58288">MGVSGRRWKTASSQSVAILGEGNGDFSPVVAISDEGESAIVSQGNRKSLRDLKWVYGLMLLLARGGASAGAGPPTPSLLLASCSPLSLLSICLLSWCCSSPLPLRSAREVPGFDGVVVTGWCGGETWRALESVGGRLLGSSSGFLVSCGSGVSRLSRPGVRRRWGSSRLFAVAIFRRSFQPVTKFVWIAGTQRRLCKPPTSSVIAGAQRRLCKPPTSSMIAGAQRRLCKPPTSSVIAGAQRRLCKPPTSSVIAGAQRRLCKPPTRRLWECRDGLLYAWRYTYIHMRKCGAYMVVVLCIESVVCGLASYTSRSNSPVTHPSFSSLSERGSVPAPIRDGDLGDSDFSDFQCLLGIGNFKIKLTIFSRSFQPMTKAYMVVVLCTESVVCGLAFHTSWSNSPITHPSFSSLSGLIFLIFGFVPVRLNILFYELLFFLAHVGCSKASVCGDAAFLSCELLLLSFYVSGSEWRCDSSSMRLLAGIPVIKLVWSVLWSGDAAFFVSELLLLSPSLYSRFTIPIAISQGGCLQAEVFGSTDDSFLPCF</sequence>
<proteinExistence type="predicted"/>
<keyword evidence="2" id="KW-0812">Transmembrane</keyword>
<feature type="transmembrane region" description="Helical" evidence="2">
    <location>
        <begin position="373"/>
        <end position="390"/>
    </location>
</feature>
<evidence type="ECO:0000256" key="1">
    <source>
        <dbReference type="SAM" id="MobiDB-lite"/>
    </source>
</evidence>
<keyword evidence="2" id="KW-1133">Transmembrane helix</keyword>
<feature type="compositionally biased region" description="Polar residues" evidence="1">
    <location>
        <begin position="310"/>
        <end position="326"/>
    </location>
</feature>